<organism evidence="2 3">
    <name type="scientific">Actinomadura madurae</name>
    <dbReference type="NCBI Taxonomy" id="1993"/>
    <lineage>
        <taxon>Bacteria</taxon>
        <taxon>Bacillati</taxon>
        <taxon>Actinomycetota</taxon>
        <taxon>Actinomycetes</taxon>
        <taxon>Streptosporangiales</taxon>
        <taxon>Thermomonosporaceae</taxon>
        <taxon>Actinomadura</taxon>
    </lineage>
</organism>
<dbReference type="AlphaFoldDB" id="A0A1I5XRJ6"/>
<dbReference type="EMBL" id="FOVH01000028">
    <property type="protein sequence ID" value="SFQ34436.1"/>
    <property type="molecule type" value="Genomic_DNA"/>
</dbReference>
<gene>
    <name evidence="2" type="ORF">SAMN04489713_1284</name>
</gene>
<dbReference type="Pfam" id="PF13560">
    <property type="entry name" value="HTH_31"/>
    <property type="match status" value="1"/>
</dbReference>
<accession>A0A1I5XRJ6</accession>
<sequence length="275" mass="30974">MPRRPRDPGVPSSPTEYFGTELRAYREASKMSRPQFAERLGFTPQWIGQVESGNSAPSDDFARACDTYFETNGTFYRLWGWIRDFGRLAVLPPGFPDFIAREQEAEVIYIFEIMVITGLFQTQEYAHEVLKLGRTADALDQLVRTRMERQEILGREDPPHVVAIFDEAAIRRPIGGPEVMKGQIRHLIDLTDLFQVTIQIVAGTKGAYAGLPGAFMILSFQDEPDVVHVEGHAGAQLIDHPAVVRKYGVRFDLIRASAMTAEDSLTFLRTILESQ</sequence>
<evidence type="ECO:0000259" key="1">
    <source>
        <dbReference type="PROSITE" id="PS50943"/>
    </source>
</evidence>
<dbReference type="InterPro" id="IPR010982">
    <property type="entry name" value="Lambda_DNA-bd_dom_sf"/>
</dbReference>
<dbReference type="InterPro" id="IPR001387">
    <property type="entry name" value="Cro/C1-type_HTH"/>
</dbReference>
<proteinExistence type="predicted"/>
<dbReference type="PROSITE" id="PS50943">
    <property type="entry name" value="HTH_CROC1"/>
    <property type="match status" value="1"/>
</dbReference>
<dbReference type="CDD" id="cd00093">
    <property type="entry name" value="HTH_XRE"/>
    <property type="match status" value="1"/>
</dbReference>
<name>A0A1I5XRJ6_9ACTN</name>
<evidence type="ECO:0000313" key="3">
    <source>
        <dbReference type="Proteomes" id="UP000183413"/>
    </source>
</evidence>
<dbReference type="RefSeq" id="WP_075024732.1">
    <property type="nucleotide sequence ID" value="NZ_FOVH01000028.1"/>
</dbReference>
<dbReference type="InParanoid" id="A0A1I5XRJ6"/>
<keyword evidence="3" id="KW-1185">Reference proteome</keyword>
<dbReference type="InterPro" id="IPR043917">
    <property type="entry name" value="DUF5753"/>
</dbReference>
<dbReference type="SMART" id="SM00530">
    <property type="entry name" value="HTH_XRE"/>
    <property type="match status" value="1"/>
</dbReference>
<dbReference type="Gene3D" id="1.10.260.40">
    <property type="entry name" value="lambda repressor-like DNA-binding domains"/>
    <property type="match status" value="1"/>
</dbReference>
<protein>
    <submittedName>
        <fullName evidence="2">Helix-turn-helix domain-containing protein</fullName>
    </submittedName>
</protein>
<dbReference type="GO" id="GO:0003677">
    <property type="term" value="F:DNA binding"/>
    <property type="evidence" value="ECO:0007669"/>
    <property type="project" value="InterPro"/>
</dbReference>
<evidence type="ECO:0000313" key="2">
    <source>
        <dbReference type="EMBL" id="SFQ34436.1"/>
    </source>
</evidence>
<dbReference type="SUPFAM" id="SSF47413">
    <property type="entry name" value="lambda repressor-like DNA-binding domains"/>
    <property type="match status" value="1"/>
</dbReference>
<dbReference type="Pfam" id="PF19054">
    <property type="entry name" value="DUF5753"/>
    <property type="match status" value="1"/>
</dbReference>
<dbReference type="STRING" id="1993.SAMN04489713_1284"/>
<feature type="domain" description="HTH cro/C1-type" evidence="1">
    <location>
        <begin position="22"/>
        <end position="76"/>
    </location>
</feature>
<reference evidence="2 3" key="1">
    <citation type="submission" date="2016-10" db="EMBL/GenBank/DDBJ databases">
        <authorList>
            <person name="de Groot N.N."/>
        </authorList>
    </citation>
    <scope>NUCLEOTIDE SEQUENCE [LARGE SCALE GENOMIC DNA]</scope>
    <source>
        <strain evidence="2 3">DSM 43067</strain>
    </source>
</reference>
<dbReference type="Proteomes" id="UP000183413">
    <property type="component" value="Unassembled WGS sequence"/>
</dbReference>